<dbReference type="STRING" id="318479.A0A0N4UA74"/>
<keyword evidence="3" id="KW-1185">Reference proteome</keyword>
<dbReference type="WBParaSite" id="DME_0000403101-mRNA-1">
    <property type="protein sequence ID" value="DME_0000403101-mRNA-1"/>
    <property type="gene ID" value="DME_0000403101"/>
</dbReference>
<gene>
    <name evidence="1" type="ORF">DME_LOCUS395</name>
</gene>
<evidence type="ECO:0000313" key="3">
    <source>
        <dbReference type="Proteomes" id="UP000274756"/>
    </source>
</evidence>
<name>A0A0N4UA74_DRAME</name>
<dbReference type="EMBL" id="UYYG01000003">
    <property type="protein sequence ID" value="VDN50422.1"/>
    <property type="molecule type" value="Genomic_DNA"/>
</dbReference>
<dbReference type="InterPro" id="IPR008042">
    <property type="entry name" value="Retrotrans_Pao"/>
</dbReference>
<evidence type="ECO:0000313" key="1">
    <source>
        <dbReference type="EMBL" id="VDN50422.1"/>
    </source>
</evidence>
<dbReference type="AlphaFoldDB" id="A0A0N4UA74"/>
<dbReference type="OrthoDB" id="5872779at2759"/>
<evidence type="ECO:0000313" key="4">
    <source>
        <dbReference type="WBParaSite" id="DME_0000403101-mRNA-1"/>
    </source>
</evidence>
<dbReference type="Pfam" id="PF05380">
    <property type="entry name" value="Peptidase_A17"/>
    <property type="match status" value="1"/>
</dbReference>
<reference evidence="1 3" key="2">
    <citation type="submission" date="2018-11" db="EMBL/GenBank/DDBJ databases">
        <authorList>
            <consortium name="Pathogen Informatics"/>
        </authorList>
    </citation>
    <scope>NUCLEOTIDE SEQUENCE [LARGE SCALE GENOMIC DNA]</scope>
</reference>
<sequence>MVQDDQEMADQCNRFTGVCDKFRKKIGETHLPMHLALHTQQQFMLSKKMESTSFLIYTKFWITPIKGISIPRLELLSVLIGVQAAYFVLKQLEVKDIPVSLWSNLKCALFWIKNYSKLLLRFVQNRVEEIRKAGFVASSEQKKYKINSSNKCFLCKSKFYIYIYIYICKIAHFRS</sequence>
<dbReference type="Proteomes" id="UP000274756">
    <property type="component" value="Unassembled WGS sequence"/>
</dbReference>
<dbReference type="Proteomes" id="UP000038040">
    <property type="component" value="Unplaced"/>
</dbReference>
<organism evidence="2 4">
    <name type="scientific">Dracunculus medinensis</name>
    <name type="common">Guinea worm</name>
    <dbReference type="NCBI Taxonomy" id="318479"/>
    <lineage>
        <taxon>Eukaryota</taxon>
        <taxon>Metazoa</taxon>
        <taxon>Ecdysozoa</taxon>
        <taxon>Nematoda</taxon>
        <taxon>Chromadorea</taxon>
        <taxon>Rhabditida</taxon>
        <taxon>Spirurina</taxon>
        <taxon>Dracunculoidea</taxon>
        <taxon>Dracunculidae</taxon>
        <taxon>Dracunculus</taxon>
    </lineage>
</organism>
<evidence type="ECO:0000313" key="2">
    <source>
        <dbReference type="Proteomes" id="UP000038040"/>
    </source>
</evidence>
<proteinExistence type="predicted"/>
<accession>A0A0N4UA74</accession>
<reference evidence="4" key="1">
    <citation type="submission" date="2017-02" db="UniProtKB">
        <authorList>
            <consortium name="WormBaseParasite"/>
        </authorList>
    </citation>
    <scope>IDENTIFICATION</scope>
</reference>
<protein>
    <submittedName>
        <fullName evidence="4">Transposase</fullName>
    </submittedName>
</protein>